<sequence>MNQGNCYHVLETQESWNASQNRCLSLGATLAVFGDLEKLIGAMTVREPFNHWIGLHRSSEERWKWPDGTLFKNNFEVEGDGGCAYVKDRAVSSANCAVWKEGLCSLKGLMNHKLCRTT</sequence>
<dbReference type="GO" id="GO:0005576">
    <property type="term" value="C:extracellular region"/>
    <property type="evidence" value="ECO:0007669"/>
    <property type="project" value="UniProtKB-SubCell"/>
</dbReference>
<protein>
    <recommendedName>
        <fullName evidence="6">C-type lectin domain-containing protein</fullName>
    </recommendedName>
</protein>
<evidence type="ECO:0000256" key="4">
    <source>
        <dbReference type="ARBA" id="ARBA00022525"/>
    </source>
</evidence>
<dbReference type="InterPro" id="IPR033992">
    <property type="entry name" value="NKR-like_CTLD"/>
</dbReference>
<evidence type="ECO:0000256" key="5">
    <source>
        <dbReference type="ARBA" id="ARBA00022734"/>
    </source>
</evidence>
<dbReference type="InterPro" id="IPR016187">
    <property type="entry name" value="CTDL_fold"/>
</dbReference>
<dbReference type="Pfam" id="PF00059">
    <property type="entry name" value="Lectin_C"/>
    <property type="match status" value="1"/>
</dbReference>
<evidence type="ECO:0000256" key="1">
    <source>
        <dbReference type="ARBA" id="ARBA00004401"/>
    </source>
</evidence>
<reference evidence="7" key="2">
    <citation type="submission" date="2017-11" db="EMBL/GenBank/DDBJ databases">
        <title>Coralsnake Venomics: Analyses of Venom Gland Transcriptomes and Proteomes of Six Brazilian Taxa.</title>
        <authorList>
            <person name="Aird S.D."/>
            <person name="Jorge da Silva N."/>
            <person name="Qiu L."/>
            <person name="Villar-Briones A."/>
            <person name="Aparecida-Saddi V."/>
            <person name="Campos-Telles M.P."/>
            <person name="Grau M."/>
            <person name="Mikheyev A.S."/>
        </authorList>
    </citation>
    <scope>NUCLEOTIDE SEQUENCE</scope>
    <source>
        <tissue evidence="7">Venom_gland</tissue>
    </source>
</reference>
<dbReference type="PROSITE" id="PS50041">
    <property type="entry name" value="C_TYPE_LECTIN_2"/>
    <property type="match status" value="1"/>
</dbReference>
<dbReference type="PANTHER" id="PTHR45710">
    <property type="entry name" value="C-TYPE LECTIN DOMAIN-CONTAINING PROTEIN 180"/>
    <property type="match status" value="1"/>
</dbReference>
<evidence type="ECO:0000256" key="2">
    <source>
        <dbReference type="ARBA" id="ARBA00004613"/>
    </source>
</evidence>
<dbReference type="SUPFAM" id="SSF56436">
    <property type="entry name" value="C-type lectin-like"/>
    <property type="match status" value="1"/>
</dbReference>
<dbReference type="InterPro" id="IPR001304">
    <property type="entry name" value="C-type_lectin-like"/>
</dbReference>
<feature type="domain" description="C-type lectin" evidence="6">
    <location>
        <begin position="2"/>
        <end position="105"/>
    </location>
</feature>
<dbReference type="GO" id="GO:0005886">
    <property type="term" value="C:plasma membrane"/>
    <property type="evidence" value="ECO:0007669"/>
    <property type="project" value="UniProtKB-SubCell"/>
</dbReference>
<evidence type="ECO:0000313" key="7">
    <source>
        <dbReference type="EMBL" id="LAA62347.1"/>
    </source>
</evidence>
<evidence type="ECO:0000256" key="3">
    <source>
        <dbReference type="ARBA" id="ARBA00006250"/>
    </source>
</evidence>
<dbReference type="Gene3D" id="3.10.100.10">
    <property type="entry name" value="Mannose-Binding Protein A, subunit A"/>
    <property type="match status" value="1"/>
</dbReference>
<dbReference type="SMART" id="SM00034">
    <property type="entry name" value="CLECT"/>
    <property type="match status" value="1"/>
</dbReference>
<dbReference type="GO" id="GO:0030246">
    <property type="term" value="F:carbohydrate binding"/>
    <property type="evidence" value="ECO:0007669"/>
    <property type="project" value="UniProtKB-KW"/>
</dbReference>
<proteinExistence type="inferred from homology"/>
<dbReference type="EMBL" id="IACJ01149068">
    <property type="protein sequence ID" value="LAA62347.1"/>
    <property type="molecule type" value="Transcribed_RNA"/>
</dbReference>
<accession>A0A2D4GRJ3</accession>
<keyword evidence="4" id="KW-0964">Secreted</keyword>
<evidence type="ECO:0000259" key="6">
    <source>
        <dbReference type="PROSITE" id="PS50041"/>
    </source>
</evidence>
<dbReference type="PANTHER" id="PTHR45710:SF34">
    <property type="match status" value="1"/>
</dbReference>
<comment type="subcellular location">
    <subcellularLocation>
        <location evidence="1">Cell membrane</location>
        <topology evidence="1">Single-pass type II membrane protein</topology>
    </subcellularLocation>
    <subcellularLocation>
        <location evidence="2">Secreted</location>
    </subcellularLocation>
</comment>
<name>A0A2D4GRJ3_MICCO</name>
<dbReference type="CDD" id="cd03593">
    <property type="entry name" value="CLECT_NK_receptors_like"/>
    <property type="match status" value="1"/>
</dbReference>
<dbReference type="InterPro" id="IPR050828">
    <property type="entry name" value="C-type_lectin/matrix_domain"/>
</dbReference>
<keyword evidence="5" id="KW-0430">Lectin</keyword>
<dbReference type="InterPro" id="IPR016186">
    <property type="entry name" value="C-type_lectin-like/link_sf"/>
</dbReference>
<organism evidence="7">
    <name type="scientific">Micrurus corallinus</name>
    <name type="common">Brazilian coral snake</name>
    <dbReference type="NCBI Taxonomy" id="54390"/>
    <lineage>
        <taxon>Eukaryota</taxon>
        <taxon>Metazoa</taxon>
        <taxon>Chordata</taxon>
        <taxon>Craniata</taxon>
        <taxon>Vertebrata</taxon>
        <taxon>Euteleostomi</taxon>
        <taxon>Lepidosauria</taxon>
        <taxon>Squamata</taxon>
        <taxon>Bifurcata</taxon>
        <taxon>Unidentata</taxon>
        <taxon>Episquamata</taxon>
        <taxon>Toxicofera</taxon>
        <taxon>Serpentes</taxon>
        <taxon>Colubroidea</taxon>
        <taxon>Elapidae</taxon>
        <taxon>Elapinae</taxon>
        <taxon>Micrurus</taxon>
    </lineage>
</organism>
<reference evidence="7" key="1">
    <citation type="submission" date="2017-07" db="EMBL/GenBank/DDBJ databases">
        <authorList>
            <person name="Mikheyev A."/>
            <person name="Grau M."/>
        </authorList>
    </citation>
    <scope>NUCLEOTIDE SEQUENCE</scope>
    <source>
        <tissue evidence="7">Venom_gland</tissue>
    </source>
</reference>
<dbReference type="AlphaFoldDB" id="A0A2D4GRJ3"/>
<comment type="similarity">
    <text evidence="3">Belongs to the true venom lectin family.</text>
</comment>